<dbReference type="GO" id="GO:0051536">
    <property type="term" value="F:iron-sulfur cluster binding"/>
    <property type="evidence" value="ECO:0007669"/>
    <property type="project" value="UniProtKB-KW"/>
</dbReference>
<evidence type="ECO:0000256" key="1">
    <source>
        <dbReference type="ARBA" id="ARBA00022691"/>
    </source>
</evidence>
<dbReference type="CDD" id="cd01335">
    <property type="entry name" value="Radical_SAM"/>
    <property type="match status" value="1"/>
</dbReference>
<dbReference type="STRING" id="383372.Rcas_4174"/>
<dbReference type="GO" id="GO:0046872">
    <property type="term" value="F:metal ion binding"/>
    <property type="evidence" value="ECO:0007669"/>
    <property type="project" value="UniProtKB-KW"/>
</dbReference>
<dbReference type="SFLD" id="SFLDS00029">
    <property type="entry name" value="Radical_SAM"/>
    <property type="match status" value="1"/>
</dbReference>
<dbReference type="HOGENOM" id="CLU_062674_0_1_0"/>
<evidence type="ECO:0000256" key="4">
    <source>
        <dbReference type="ARBA" id="ARBA00023014"/>
    </source>
</evidence>
<dbReference type="SFLD" id="SFLDG01099">
    <property type="entry name" value="Uncharacterised_Radical_SAM_Su"/>
    <property type="match status" value="1"/>
</dbReference>
<gene>
    <name evidence="7" type="ordered locus">Rcas_4174</name>
</gene>
<dbReference type="InterPro" id="IPR007197">
    <property type="entry name" value="rSAM"/>
</dbReference>
<dbReference type="AlphaFoldDB" id="A7NRK9"/>
<evidence type="ECO:0000313" key="8">
    <source>
        <dbReference type="Proteomes" id="UP000000263"/>
    </source>
</evidence>
<dbReference type="Proteomes" id="UP000000263">
    <property type="component" value="Chromosome"/>
</dbReference>
<feature type="binding site" evidence="5">
    <location>
        <position position="87"/>
    </location>
    <ligand>
        <name>[4Fe-4S] cluster</name>
        <dbReference type="ChEBI" id="CHEBI:49883"/>
        <note>4Fe-4S-S-AdoMet</note>
    </ligand>
</feature>
<dbReference type="RefSeq" id="WP_012122626.1">
    <property type="nucleotide sequence ID" value="NC_009767.1"/>
</dbReference>
<feature type="domain" description="Radical SAM core" evidence="6">
    <location>
        <begin position="78"/>
        <end position="209"/>
    </location>
</feature>
<dbReference type="InterPro" id="IPR016431">
    <property type="entry name" value="Pyrv-formate_lyase-activ_prd"/>
</dbReference>
<accession>A7NRK9</accession>
<dbReference type="PANTHER" id="PTHR43075">
    <property type="entry name" value="FORMATE LYASE ACTIVATING ENZYME, PUTATIVE (AFU_ORTHOLOGUE AFUA_2G15630)-RELATED"/>
    <property type="match status" value="1"/>
</dbReference>
<evidence type="ECO:0000256" key="5">
    <source>
        <dbReference type="PIRSR" id="PIRSR004869-50"/>
    </source>
</evidence>
<protein>
    <submittedName>
        <fullName evidence="7">Radical SAM domain protein</fullName>
    </submittedName>
</protein>
<sequence length="305" mass="34170">MSHPAYLELYEQGVLQKRAAVARERLASCTLCPLACRADRLNGEAGECRIGREVIVASYGPHFGEEDVLRGWRGSGTVFFSGCNLRCVYCQNYDISQFAGGYAVDAAQLAEIFLEVQREGCHNLNLVTPSHVVAQILDALAIAVPRGLRLPIVYNTSGYDSVAALRLLDGVVDIYMPDVKYSDSAIGQQYSGIPHYWEVVRPALREMHRQVGDLRIERGLAMRGLLIRHLVLPGRLAGSQEALRFIAEDISRNAWINLMDQYHPSYRAYDYPELARRITTDEYAEVVAYARSLGLHRGIPLDTRR</sequence>
<evidence type="ECO:0000256" key="2">
    <source>
        <dbReference type="ARBA" id="ARBA00022723"/>
    </source>
</evidence>
<evidence type="ECO:0000259" key="6">
    <source>
        <dbReference type="Pfam" id="PF04055"/>
    </source>
</evidence>
<organism evidence="7 8">
    <name type="scientific">Roseiflexus castenholzii (strain DSM 13941 / HLO8)</name>
    <dbReference type="NCBI Taxonomy" id="383372"/>
    <lineage>
        <taxon>Bacteria</taxon>
        <taxon>Bacillati</taxon>
        <taxon>Chloroflexota</taxon>
        <taxon>Chloroflexia</taxon>
        <taxon>Chloroflexales</taxon>
        <taxon>Roseiflexineae</taxon>
        <taxon>Roseiflexaceae</taxon>
        <taxon>Roseiflexus</taxon>
    </lineage>
</organism>
<dbReference type="PANTHER" id="PTHR43075:SF1">
    <property type="entry name" value="FORMATE LYASE ACTIVATING ENZYME, PUTATIVE (AFU_ORTHOLOGUE AFUA_2G15630)-RELATED"/>
    <property type="match status" value="1"/>
</dbReference>
<keyword evidence="3 5" id="KW-0408">Iron</keyword>
<name>A7NRK9_ROSCS</name>
<evidence type="ECO:0000313" key="7">
    <source>
        <dbReference type="EMBL" id="ABU60205.1"/>
    </source>
</evidence>
<proteinExistence type="predicted"/>
<dbReference type="eggNOG" id="COG1313">
    <property type="taxonomic scope" value="Bacteria"/>
</dbReference>
<dbReference type="OrthoDB" id="9781783at2"/>
<reference evidence="7 8" key="1">
    <citation type="submission" date="2007-08" db="EMBL/GenBank/DDBJ databases">
        <title>Complete sequence of Roseiflexus castenholzii DSM 13941.</title>
        <authorList>
            <consortium name="US DOE Joint Genome Institute"/>
            <person name="Copeland A."/>
            <person name="Lucas S."/>
            <person name="Lapidus A."/>
            <person name="Barry K."/>
            <person name="Glavina del Rio T."/>
            <person name="Dalin E."/>
            <person name="Tice H."/>
            <person name="Pitluck S."/>
            <person name="Thompson L.S."/>
            <person name="Brettin T."/>
            <person name="Bruce D."/>
            <person name="Detter J.C."/>
            <person name="Han C."/>
            <person name="Tapia R."/>
            <person name="Schmutz J."/>
            <person name="Larimer F."/>
            <person name="Land M."/>
            <person name="Hauser L."/>
            <person name="Kyrpides N."/>
            <person name="Mikhailova N."/>
            <person name="Bryant D.A."/>
            <person name="Hanada S."/>
            <person name="Tsukatani Y."/>
            <person name="Richardson P."/>
        </authorList>
    </citation>
    <scope>NUCLEOTIDE SEQUENCE [LARGE SCALE GENOMIC DNA]</scope>
    <source>
        <strain evidence="8">DSM 13941 / HLO8</strain>
    </source>
</reference>
<dbReference type="InterPro" id="IPR013785">
    <property type="entry name" value="Aldolase_TIM"/>
</dbReference>
<feature type="binding site" evidence="5">
    <location>
        <position position="90"/>
    </location>
    <ligand>
        <name>[4Fe-4S] cluster</name>
        <dbReference type="ChEBI" id="CHEBI:49883"/>
        <note>4Fe-4S-S-AdoMet</note>
    </ligand>
</feature>
<dbReference type="InterPro" id="IPR040085">
    <property type="entry name" value="MJ0674-like"/>
</dbReference>
<evidence type="ECO:0000256" key="3">
    <source>
        <dbReference type="ARBA" id="ARBA00023004"/>
    </source>
</evidence>
<dbReference type="GO" id="GO:0003824">
    <property type="term" value="F:catalytic activity"/>
    <property type="evidence" value="ECO:0007669"/>
    <property type="project" value="InterPro"/>
</dbReference>
<dbReference type="InterPro" id="IPR058240">
    <property type="entry name" value="rSAM_sf"/>
</dbReference>
<keyword evidence="8" id="KW-1185">Reference proteome</keyword>
<dbReference type="PIRSF" id="PIRSF004869">
    <property type="entry name" value="PflX_prd"/>
    <property type="match status" value="1"/>
</dbReference>
<keyword evidence="4 5" id="KW-0411">Iron-sulfur</keyword>
<dbReference type="Pfam" id="PF04055">
    <property type="entry name" value="Radical_SAM"/>
    <property type="match status" value="1"/>
</dbReference>
<dbReference type="EMBL" id="CP000804">
    <property type="protein sequence ID" value="ABU60205.1"/>
    <property type="molecule type" value="Genomic_DNA"/>
</dbReference>
<comment type="cofactor">
    <cofactor evidence="5">
        <name>[4Fe-4S] cluster</name>
        <dbReference type="ChEBI" id="CHEBI:49883"/>
    </cofactor>
    <text evidence="5">Binds 1 [4Fe-4S] cluster. The cluster is coordinated with 3 cysteines and an exchangeable S-adenosyl-L-methionine.</text>
</comment>
<dbReference type="SUPFAM" id="SSF102114">
    <property type="entry name" value="Radical SAM enzymes"/>
    <property type="match status" value="1"/>
</dbReference>
<dbReference type="Gene3D" id="3.20.20.70">
    <property type="entry name" value="Aldolase class I"/>
    <property type="match status" value="1"/>
</dbReference>
<dbReference type="KEGG" id="rca:Rcas_4174"/>
<keyword evidence="2 5" id="KW-0479">Metal-binding</keyword>
<keyword evidence="1 5" id="KW-0949">S-adenosyl-L-methionine</keyword>
<feature type="binding site" evidence="5">
    <location>
        <position position="83"/>
    </location>
    <ligand>
        <name>[4Fe-4S] cluster</name>
        <dbReference type="ChEBI" id="CHEBI:49883"/>
        <note>4Fe-4S-S-AdoMet</note>
    </ligand>
</feature>